<dbReference type="CDD" id="cd14948">
    <property type="entry name" value="BACON"/>
    <property type="match status" value="2"/>
</dbReference>
<evidence type="ECO:0000313" key="5">
    <source>
        <dbReference type="Proteomes" id="UP000500882"/>
    </source>
</evidence>
<sequence length="756" mass="79905">MKNKYRKLAVIMLTAVCFAGCQQEDIVYPEPDAKVAETYLTLNELTQSPLQVPGPEGTYILKVISDDKWTLSSSQAWCSVSETEGFKYSQVPVSYSENPWNEPRTAELTFLINESQEIKIVTVEQEASETSLAADSKELQYNIGGGEKDITLQTNAVEWNVEVVDETTHTPVTWCTVTPVTGKGTATLKVTTESNTTEVVRKASLVFTAADKSLSIPVIQADKLEAPVITLDDHNDFLLSWNEITGVDGYKLKVIADQNENTIDIPSGTASYNLDVIDWKGYVGMVSIQLFSYANIGGGTVAQMGSEIIEAHNLFDETSGDGEKGSEYIITKPRHLRNVSKYLDKNYKQTVDIDLTGIDMAPISTELVNNTYNGNFTGVYEATKGDIIDTSTGRSSEQYKIKNWTLNKSSNTNCGLFASIGAEGIVRNVCIENVVIKAKAKVGAIAGNCSGKIISCHTTGNEGSISTAATTDAEIYLGGIVGYLTEKGEVSYCSNTAAIEGTAGCVGGVVGIIMRDANNAPAVAYCTNKANVVCSSKSPVGGVIGSIAGAAGNDLIKVTGCANSGEISGTQANNQVGGIVGRATIDTEISQSYNTGSITAMGSASGIIARMGGTNAIVRDCYNTGAIKSTGTATNGNSNAAGIVATCTIAAGGGMTIENCHNVGDMTTANGASFGNGLFHRTDGKISQITMKSCFSLNEDGKSQSSGSDSYISGGSSSYKNLSASEMKNTSSFTNWNFSTVWEMGSEYPTLQGLLK</sequence>
<feature type="domain" description="GLUG" evidence="2">
    <location>
        <begin position="573"/>
        <end position="599"/>
    </location>
</feature>
<evidence type="ECO:0000256" key="1">
    <source>
        <dbReference type="SAM" id="SignalP"/>
    </source>
</evidence>
<dbReference type="RefSeq" id="WP_022471807.1">
    <property type="nucleotide sequence ID" value="NZ_AP022660.1"/>
</dbReference>
<dbReference type="Gene3D" id="2.60.40.10">
    <property type="entry name" value="Immunoglobulins"/>
    <property type="match status" value="2"/>
</dbReference>
<evidence type="ECO:0000313" key="4">
    <source>
        <dbReference type="EMBL" id="BCA52445.1"/>
    </source>
</evidence>
<feature type="domain" description="BACON" evidence="3">
    <location>
        <begin position="69"/>
        <end position="126"/>
    </location>
</feature>
<accession>A0A679HS99</accession>
<evidence type="ECO:0000259" key="3">
    <source>
        <dbReference type="Pfam" id="PF13004"/>
    </source>
</evidence>
<dbReference type="EMBL" id="AP022660">
    <property type="protein sequence ID" value="BCA52445.1"/>
    <property type="molecule type" value="Genomic_DNA"/>
</dbReference>
<feature type="domain" description="GLUG" evidence="2">
    <location>
        <begin position="475"/>
        <end position="499"/>
    </location>
</feature>
<feature type="chain" id="PRO_5025430208" description="Binding domain-containing protein, N-terminal" evidence="1">
    <location>
        <begin position="20"/>
        <end position="756"/>
    </location>
</feature>
<dbReference type="Proteomes" id="UP000500882">
    <property type="component" value="Chromosome"/>
</dbReference>
<keyword evidence="1" id="KW-0732">Signal</keyword>
<dbReference type="Pfam" id="PF13004">
    <property type="entry name" value="BACON"/>
    <property type="match status" value="2"/>
</dbReference>
<dbReference type="Gene3D" id="2.160.20.110">
    <property type="match status" value="2"/>
</dbReference>
<dbReference type="Pfam" id="PF07581">
    <property type="entry name" value="Glug"/>
    <property type="match status" value="2"/>
</dbReference>
<protein>
    <recommendedName>
        <fullName evidence="6">Binding domain-containing protein, N-terminal</fullName>
    </recommendedName>
</protein>
<dbReference type="InterPro" id="IPR013783">
    <property type="entry name" value="Ig-like_fold"/>
</dbReference>
<dbReference type="InterPro" id="IPR011493">
    <property type="entry name" value="GLUG"/>
</dbReference>
<organism evidence="4 5">
    <name type="scientific">Bacteroides thetaiotaomicron</name>
    <dbReference type="NCBI Taxonomy" id="818"/>
    <lineage>
        <taxon>Bacteria</taxon>
        <taxon>Pseudomonadati</taxon>
        <taxon>Bacteroidota</taxon>
        <taxon>Bacteroidia</taxon>
        <taxon>Bacteroidales</taxon>
        <taxon>Bacteroidaceae</taxon>
        <taxon>Bacteroides</taxon>
    </lineage>
</organism>
<evidence type="ECO:0000259" key="2">
    <source>
        <dbReference type="Pfam" id="PF07581"/>
    </source>
</evidence>
<feature type="domain" description="BACON" evidence="3">
    <location>
        <begin position="166"/>
        <end position="221"/>
    </location>
</feature>
<dbReference type="AlphaFoldDB" id="A0A679HS99"/>
<dbReference type="InterPro" id="IPR024361">
    <property type="entry name" value="BACON"/>
</dbReference>
<gene>
    <name evidence="4" type="ORF">BatF92_43870</name>
</gene>
<evidence type="ECO:0008006" key="6">
    <source>
        <dbReference type="Google" id="ProtNLM"/>
    </source>
</evidence>
<reference evidence="4 5" key="1">
    <citation type="submission" date="2020-02" db="EMBL/GenBank/DDBJ databases">
        <title>Whole-genome sequencing and comparative analysis of the genomes of Bacteroides thetaiotaomicron and Escherichia coli isolated from a healthy resident in Vietnam.</title>
        <authorList>
            <person name="Mohsin M."/>
            <person name="Tanaka K."/>
            <person name="Kawahara R."/>
            <person name="Kondo S."/>
            <person name="Noguchi H."/>
            <person name="Motooka D."/>
            <person name="Nakamura S."/>
            <person name="Khong D.T."/>
            <person name="Nguyen T.N."/>
            <person name="Tran H.T."/>
            <person name="Yamamoto Y."/>
        </authorList>
    </citation>
    <scope>NUCLEOTIDE SEQUENCE [LARGE SCALE GENOMIC DNA]</scope>
    <source>
        <strain evidence="4 5">F9-2</strain>
    </source>
</reference>
<proteinExistence type="predicted"/>
<feature type="signal peptide" evidence="1">
    <location>
        <begin position="1"/>
        <end position="19"/>
    </location>
</feature>
<name>A0A679HS99_BACT4</name>